<keyword evidence="1" id="KW-0472">Membrane</keyword>
<dbReference type="InterPro" id="IPR006938">
    <property type="entry name" value="DUF624"/>
</dbReference>
<accession>A0A1S7RYJ9</accession>
<evidence type="ECO:0000313" key="2">
    <source>
        <dbReference type="EMBL" id="CUX59415.1"/>
    </source>
</evidence>
<name>A0A1S7RYJ9_AGRTU</name>
<dbReference type="RefSeq" id="WP_003506007.1">
    <property type="nucleotide sequence ID" value="NZ_LT009731.1"/>
</dbReference>
<feature type="transmembrane region" description="Helical" evidence="1">
    <location>
        <begin position="198"/>
        <end position="216"/>
    </location>
</feature>
<gene>
    <name evidence="2" type="ORF">AGR4C_Lc50310</name>
</gene>
<proteinExistence type="predicted"/>
<feature type="transmembrane region" description="Helical" evidence="1">
    <location>
        <begin position="124"/>
        <end position="151"/>
    </location>
</feature>
<sequence>MQWLEGLWTKEGAGIDKNAPPLTGLALFLDILKREWWEMVKLNILFIIASLPVVTMPAAMLAMARICISFADDKNTYLLRDFLEALRKFALRGTALVVLSALLVSAGTYATVSYAGAARLQLAYSLPFAISLAVTLFLILLSAYASVVLARQQDLPLSETLRQAAFLALTKPLPMLAALGFVAALWLAHILFYPVSVFMPATINFSLGMFALCFAARNAAAKTRVRMPEPAGSGT</sequence>
<reference evidence="2 3" key="1">
    <citation type="submission" date="2016-01" db="EMBL/GenBank/DDBJ databases">
        <authorList>
            <person name="Oliw E.H."/>
        </authorList>
    </citation>
    <scope>NUCLEOTIDE SEQUENCE [LARGE SCALE GENOMIC DNA]</scope>
    <source>
        <strain evidence="2 3">Kerr 14</strain>
    </source>
</reference>
<dbReference type="AlphaFoldDB" id="A0A1S7RYJ9"/>
<evidence type="ECO:0000313" key="3">
    <source>
        <dbReference type="Proteomes" id="UP000191897"/>
    </source>
</evidence>
<protein>
    <recommendedName>
        <fullName evidence="4">DUF624 domain-containing protein</fullName>
    </recommendedName>
</protein>
<keyword evidence="1" id="KW-0812">Transmembrane</keyword>
<evidence type="ECO:0000256" key="1">
    <source>
        <dbReference type="SAM" id="Phobius"/>
    </source>
</evidence>
<evidence type="ECO:0008006" key="4">
    <source>
        <dbReference type="Google" id="ProtNLM"/>
    </source>
</evidence>
<dbReference type="EMBL" id="FBWC01000027">
    <property type="protein sequence ID" value="CUX59415.1"/>
    <property type="molecule type" value="Genomic_DNA"/>
</dbReference>
<keyword evidence="1" id="KW-1133">Transmembrane helix</keyword>
<feature type="transmembrane region" description="Helical" evidence="1">
    <location>
        <begin position="89"/>
        <end position="112"/>
    </location>
</feature>
<feature type="transmembrane region" description="Helical" evidence="1">
    <location>
        <begin position="44"/>
        <end position="68"/>
    </location>
</feature>
<organism evidence="2 3">
    <name type="scientific">Agrobacterium tumefaciens str. Kerr 14</name>
    <dbReference type="NCBI Taxonomy" id="1183424"/>
    <lineage>
        <taxon>Bacteria</taxon>
        <taxon>Pseudomonadati</taxon>
        <taxon>Pseudomonadota</taxon>
        <taxon>Alphaproteobacteria</taxon>
        <taxon>Hyphomicrobiales</taxon>
        <taxon>Rhizobiaceae</taxon>
        <taxon>Rhizobium/Agrobacterium group</taxon>
        <taxon>Agrobacterium</taxon>
        <taxon>Agrobacterium tumefaciens complex</taxon>
    </lineage>
</organism>
<feature type="transmembrane region" description="Helical" evidence="1">
    <location>
        <begin position="172"/>
        <end position="192"/>
    </location>
</feature>
<dbReference type="Proteomes" id="UP000191897">
    <property type="component" value="Unassembled WGS sequence"/>
</dbReference>
<dbReference type="Pfam" id="PF04854">
    <property type="entry name" value="DUF624"/>
    <property type="match status" value="1"/>
</dbReference>